<dbReference type="OMA" id="IFKYWFR"/>
<dbReference type="EMBL" id="RKIT01000002">
    <property type="protein sequence ID" value="RSC18746.1"/>
    <property type="molecule type" value="Genomic_DNA"/>
</dbReference>
<dbReference type="Proteomes" id="UP000807555">
    <property type="component" value="Unassembled WGS sequence"/>
</dbReference>
<accession>A0A078LAQ8</accession>
<evidence type="ECO:0000259" key="1">
    <source>
        <dbReference type="Pfam" id="PF11380"/>
    </source>
</evidence>
<evidence type="ECO:0000313" key="3">
    <source>
        <dbReference type="EMBL" id="MBJ9869004.1"/>
    </source>
</evidence>
<proteinExistence type="predicted"/>
<sequence>MSDIDFVVLWVDSTDVAWQEKFTEFKGKGSHGERAVHPARFRDMGIFKYWFRCVEKYAPWVRKVHLVTCGQIPSWINVEHEKLNIVFHDEFIPSEYLPTFNSNTIELNLHRIKDLSNKFVLFNDDTFITSPLREDFYFDNGYPNDFLIIKKQSPKNKDEIIMRSSEFLNVSVLNTHINKKTIIKENRRKYYSLRYKKGLLKNFMNRRASYFEGFYGKHLPQPFLKSTFTEIWQAEEELLKKSSSKRFREPLCLTQYLFRYWQLAHGNFNPKNPEGRGVYFNLSSSNINEAIKTLSNGTAQACFNDTEKLHDFEKVTTTLRNAFEMRLGHKSSFEI</sequence>
<dbReference type="Proteomes" id="UP000282299">
    <property type="component" value="Unassembled WGS sequence"/>
</dbReference>
<gene>
    <name evidence="2" type="ORF">BN1086_01985</name>
    <name evidence="4" type="ORF">EGS84_18270</name>
    <name evidence="3" type="ORF">I5687_13710</name>
</gene>
<keyword evidence="2" id="KW-0808">Transferase</keyword>
<dbReference type="PANTHER" id="PTHR47452">
    <property type="entry name" value="PUTATIVE-RELATED"/>
    <property type="match status" value="1"/>
</dbReference>
<name>A0A078LAQ8_CITKO</name>
<reference evidence="5" key="3">
    <citation type="submission" date="2018-10" db="EMBL/GenBank/DDBJ databases">
        <title>FDA dAtabase for Regulatory Grade micrObial Sequences (FDA-ARGOS): Supporting development and validation of Infectious Disease Dx tests.</title>
        <authorList>
            <person name="Goldberg B."/>
            <person name="Campos J."/>
            <person name="Tallon L."/>
            <person name="Sadzewicz L."/>
            <person name="Zhao X."/>
            <person name="Vavikolanu K."/>
            <person name="Mehta A."/>
            <person name="Aluvathingal J."/>
            <person name="Nadendla S."/>
            <person name="Geyer C."/>
            <person name="Nandy P."/>
            <person name="Yan Y."/>
            <person name="Sichtig H."/>
        </authorList>
    </citation>
    <scope>NUCLEOTIDE SEQUENCE [LARGE SCALE GENOMIC DNA]</scope>
    <source>
        <strain evidence="5">FDAARGOS_526</strain>
    </source>
</reference>
<dbReference type="EMBL" id="LK931336">
    <property type="protein sequence ID" value="CDZ83855.1"/>
    <property type="molecule type" value="Genomic_DNA"/>
</dbReference>
<dbReference type="PATRIC" id="fig|545.11.peg.470"/>
<evidence type="ECO:0000313" key="5">
    <source>
        <dbReference type="Proteomes" id="UP000282299"/>
    </source>
</evidence>
<reference evidence="4" key="2">
    <citation type="submission" date="2018-10" db="EMBL/GenBank/DDBJ databases">
        <title>FDA dAtabase for Regulatory Grade micrObial Sequences (FDA-ARGOS): Supporting development and validation of Infectious Disease Dx tests.</title>
        <authorList>
            <person name="Campos J."/>
            <person name="Goldberg B."/>
            <person name="Tallon L.J."/>
            <person name="Sadzewicz L."/>
            <person name="Zhao X."/>
            <person name="Vavikolanu K."/>
            <person name="Mehta A."/>
            <person name="Aluvathingal J."/>
            <person name="Nadendla S."/>
            <person name="Geyer C."/>
            <person name="Nandy P."/>
            <person name="Yan Y."/>
            <person name="Sichtig H."/>
        </authorList>
    </citation>
    <scope>NUCLEOTIDE SEQUENCE</scope>
    <source>
        <strain evidence="4">FDAARGOS_526</strain>
    </source>
</reference>
<dbReference type="GO" id="GO:0016772">
    <property type="term" value="F:transferase activity, transferring phosphorus-containing groups"/>
    <property type="evidence" value="ECO:0007669"/>
    <property type="project" value="InterPro"/>
</dbReference>
<dbReference type="InterPro" id="IPR021520">
    <property type="entry name" value="Stealth_CR2"/>
</dbReference>
<evidence type="ECO:0000313" key="2">
    <source>
        <dbReference type="EMBL" id="CDZ83855.1"/>
    </source>
</evidence>
<feature type="domain" description="Stealth protein CR2 conserved region 2" evidence="1">
    <location>
        <begin position="40"/>
        <end position="140"/>
    </location>
</feature>
<protein>
    <submittedName>
        <fullName evidence="4">Capsular biosynthesis protein</fullName>
    </submittedName>
    <submittedName>
        <fullName evidence="2">Capsular polysaccharide phosphotransferase cps12A</fullName>
    </submittedName>
    <submittedName>
        <fullName evidence="3">Stealth CR1 domain-containing protein</fullName>
    </submittedName>
</protein>
<dbReference type="InterPro" id="IPR053362">
    <property type="entry name" value="RPS_phosphotransferase_WefF"/>
</dbReference>
<dbReference type="GeneID" id="45136077"/>
<organism evidence="2">
    <name type="scientific">Citrobacter koseri</name>
    <name type="common">Citrobacter diversus</name>
    <dbReference type="NCBI Taxonomy" id="545"/>
    <lineage>
        <taxon>Bacteria</taxon>
        <taxon>Pseudomonadati</taxon>
        <taxon>Pseudomonadota</taxon>
        <taxon>Gammaproteobacteria</taxon>
        <taxon>Enterobacterales</taxon>
        <taxon>Enterobacteriaceae</taxon>
        <taxon>Citrobacter</taxon>
    </lineage>
</organism>
<reference evidence="2" key="1">
    <citation type="submission" date="2014-06" db="EMBL/GenBank/DDBJ databases">
        <authorList>
            <person name="Urmite Genomes Urmite Genomes"/>
        </authorList>
    </citation>
    <scope>NUCLEOTIDE SEQUENCE</scope>
</reference>
<dbReference type="AlphaFoldDB" id="A0A078LAQ8"/>
<dbReference type="RefSeq" id="WP_012132987.1">
    <property type="nucleotide sequence ID" value="NZ_ABTEQQ020000001.1"/>
</dbReference>
<dbReference type="Pfam" id="PF11380">
    <property type="entry name" value="Stealth_CR2"/>
    <property type="match status" value="1"/>
</dbReference>
<dbReference type="PANTHER" id="PTHR47452:SF2">
    <property type="entry name" value="GLYCOSYLTRANSFERASE"/>
    <property type="match status" value="1"/>
</dbReference>
<evidence type="ECO:0000313" key="4">
    <source>
        <dbReference type="EMBL" id="RSC18746.1"/>
    </source>
</evidence>
<dbReference type="EMBL" id="JADVNV010000004">
    <property type="protein sequence ID" value="MBJ9869004.1"/>
    <property type="molecule type" value="Genomic_DNA"/>
</dbReference>
<reference evidence="3" key="4">
    <citation type="submission" date="2020-11" db="EMBL/GenBank/DDBJ databases">
        <title>Enhanced detection system for hospital associated transmission using whole genome sequencing surveillance.</title>
        <authorList>
            <person name="Harrison L.H."/>
            <person name="Van Tyne D."/>
            <person name="Marsh J.W."/>
            <person name="Griffith M.P."/>
            <person name="Snyder D.J."/>
            <person name="Cooper V.S."/>
            <person name="Mustapha M."/>
        </authorList>
    </citation>
    <scope>NUCLEOTIDE SEQUENCE</scope>
    <source>
        <strain evidence="3">CB00014</strain>
    </source>
</reference>